<name>A0A9D4D4Y1_DREPO</name>
<gene>
    <name evidence="1" type="ORF">DPMN_043926</name>
</gene>
<protein>
    <submittedName>
        <fullName evidence="1">Uncharacterized protein</fullName>
    </submittedName>
</protein>
<sequence length="60" mass="7055">MSDRAANEKKADELLDEWRSQMLSTYNGEQRAVEHFHCMDHVLLGLHNYTIPDLRVRTVI</sequence>
<comment type="caution">
    <text evidence="1">The sequence shown here is derived from an EMBL/GenBank/DDBJ whole genome shotgun (WGS) entry which is preliminary data.</text>
</comment>
<evidence type="ECO:0000313" key="2">
    <source>
        <dbReference type="Proteomes" id="UP000828390"/>
    </source>
</evidence>
<evidence type="ECO:0000313" key="1">
    <source>
        <dbReference type="EMBL" id="KAH3737343.1"/>
    </source>
</evidence>
<dbReference type="AlphaFoldDB" id="A0A9D4D4Y1"/>
<proteinExistence type="predicted"/>
<keyword evidence="2" id="KW-1185">Reference proteome</keyword>
<organism evidence="1 2">
    <name type="scientific">Dreissena polymorpha</name>
    <name type="common">Zebra mussel</name>
    <name type="synonym">Mytilus polymorpha</name>
    <dbReference type="NCBI Taxonomy" id="45954"/>
    <lineage>
        <taxon>Eukaryota</taxon>
        <taxon>Metazoa</taxon>
        <taxon>Spiralia</taxon>
        <taxon>Lophotrochozoa</taxon>
        <taxon>Mollusca</taxon>
        <taxon>Bivalvia</taxon>
        <taxon>Autobranchia</taxon>
        <taxon>Heteroconchia</taxon>
        <taxon>Euheterodonta</taxon>
        <taxon>Imparidentia</taxon>
        <taxon>Neoheterodontei</taxon>
        <taxon>Myida</taxon>
        <taxon>Dreissenoidea</taxon>
        <taxon>Dreissenidae</taxon>
        <taxon>Dreissena</taxon>
    </lineage>
</organism>
<accession>A0A9D4D4Y1</accession>
<dbReference type="Proteomes" id="UP000828390">
    <property type="component" value="Unassembled WGS sequence"/>
</dbReference>
<reference evidence="1" key="2">
    <citation type="submission" date="2020-11" db="EMBL/GenBank/DDBJ databases">
        <authorList>
            <person name="McCartney M.A."/>
            <person name="Auch B."/>
            <person name="Kono T."/>
            <person name="Mallez S."/>
            <person name="Becker A."/>
            <person name="Gohl D.M."/>
            <person name="Silverstein K.A.T."/>
            <person name="Koren S."/>
            <person name="Bechman K.B."/>
            <person name="Herman A."/>
            <person name="Abrahante J.E."/>
            <person name="Garbe J."/>
        </authorList>
    </citation>
    <scope>NUCLEOTIDE SEQUENCE</scope>
    <source>
        <strain evidence="1">Duluth1</strain>
        <tissue evidence="1">Whole animal</tissue>
    </source>
</reference>
<reference evidence="1" key="1">
    <citation type="journal article" date="2019" name="bioRxiv">
        <title>The Genome of the Zebra Mussel, Dreissena polymorpha: A Resource for Invasive Species Research.</title>
        <authorList>
            <person name="McCartney M.A."/>
            <person name="Auch B."/>
            <person name="Kono T."/>
            <person name="Mallez S."/>
            <person name="Zhang Y."/>
            <person name="Obille A."/>
            <person name="Becker A."/>
            <person name="Abrahante J.E."/>
            <person name="Garbe J."/>
            <person name="Badalamenti J.P."/>
            <person name="Herman A."/>
            <person name="Mangelson H."/>
            <person name="Liachko I."/>
            <person name="Sullivan S."/>
            <person name="Sone E.D."/>
            <person name="Koren S."/>
            <person name="Silverstein K.A.T."/>
            <person name="Beckman K.B."/>
            <person name="Gohl D.M."/>
        </authorList>
    </citation>
    <scope>NUCLEOTIDE SEQUENCE</scope>
    <source>
        <strain evidence="1">Duluth1</strain>
        <tissue evidence="1">Whole animal</tissue>
    </source>
</reference>
<dbReference type="EMBL" id="JAIWYP010000011">
    <property type="protein sequence ID" value="KAH3737343.1"/>
    <property type="molecule type" value="Genomic_DNA"/>
</dbReference>